<evidence type="ECO:0000256" key="2">
    <source>
        <dbReference type="SAM" id="MobiDB-lite"/>
    </source>
</evidence>
<dbReference type="AlphaFoldDB" id="A0A6H1ZRD7"/>
<proteinExistence type="predicted"/>
<keyword evidence="1" id="KW-0175">Coiled coil</keyword>
<organism evidence="3">
    <name type="scientific">viral metagenome</name>
    <dbReference type="NCBI Taxonomy" id="1070528"/>
    <lineage>
        <taxon>unclassified sequences</taxon>
        <taxon>metagenomes</taxon>
        <taxon>organismal metagenomes</taxon>
    </lineage>
</organism>
<sequence>MKSLSDIPIESVLEHPLVLELTDSLQANFGVKVPYIMKDQVLMESGIWNEYYYDSAVINNLFENTNWEDGKATLLFLDHRDDSVREWVGHVENPKIKDGKVLGDLIIVDPVQAVKLALSKPKIGISPRIKAQYKGNEVKRGFFENFSLVINPAVKTAYINNAEVKKMAEEENQIEESEEELRKKKKEIEEKLAKKKYPYPYKMPDEEKREMAEMIADELAKKKKPEEEEVAKKIKKPEEMEEFSEDDLAEIDEEMKKKASAWIQKVKEWLKKHPGKGVKDAVKALKKSEEELAEELKKKKYPEIPEEKSERLTGGAGTETPITEDPDEGMLLLFKEQYMGIPFEA</sequence>
<protein>
    <recommendedName>
        <fullName evidence="4">Prohead protease</fullName>
    </recommendedName>
</protein>
<gene>
    <name evidence="3" type="ORF">TM448A01614_0004</name>
</gene>
<evidence type="ECO:0000313" key="3">
    <source>
        <dbReference type="EMBL" id="QJA50134.1"/>
    </source>
</evidence>
<feature type="coiled-coil region" evidence="1">
    <location>
        <begin position="160"/>
        <end position="194"/>
    </location>
</feature>
<accession>A0A6H1ZRD7</accession>
<dbReference type="EMBL" id="MT144176">
    <property type="protein sequence ID" value="QJA50134.1"/>
    <property type="molecule type" value="Genomic_DNA"/>
</dbReference>
<reference evidence="3" key="1">
    <citation type="submission" date="2020-03" db="EMBL/GenBank/DDBJ databases">
        <title>The deep terrestrial virosphere.</title>
        <authorList>
            <person name="Holmfeldt K."/>
            <person name="Nilsson E."/>
            <person name="Simone D."/>
            <person name="Lopez-Fernandez M."/>
            <person name="Wu X."/>
            <person name="de Brujin I."/>
            <person name="Lundin D."/>
            <person name="Andersson A."/>
            <person name="Bertilsson S."/>
            <person name="Dopson M."/>
        </authorList>
    </citation>
    <scope>NUCLEOTIDE SEQUENCE</scope>
    <source>
        <strain evidence="3">TM448A01614</strain>
    </source>
</reference>
<feature type="region of interest" description="Disordered" evidence="2">
    <location>
        <begin position="295"/>
        <end position="328"/>
    </location>
</feature>
<evidence type="ECO:0008006" key="4">
    <source>
        <dbReference type="Google" id="ProtNLM"/>
    </source>
</evidence>
<evidence type="ECO:0000256" key="1">
    <source>
        <dbReference type="SAM" id="Coils"/>
    </source>
</evidence>
<name>A0A6H1ZRD7_9ZZZZ</name>
<feature type="compositionally biased region" description="Basic and acidic residues" evidence="2">
    <location>
        <begin position="295"/>
        <end position="311"/>
    </location>
</feature>